<dbReference type="Gene3D" id="6.10.140.190">
    <property type="match status" value="1"/>
</dbReference>
<dbReference type="OrthoDB" id="3186544at2"/>
<dbReference type="Pfam" id="PF03551">
    <property type="entry name" value="PadR"/>
    <property type="match status" value="1"/>
</dbReference>
<accession>A0A7J5BNS4</accession>
<dbReference type="InterPro" id="IPR005149">
    <property type="entry name" value="Tscrpt_reg_PadR_N"/>
</dbReference>
<dbReference type="Gene3D" id="1.10.10.10">
    <property type="entry name" value="Winged helix-like DNA-binding domain superfamily/Winged helix DNA-binding domain"/>
    <property type="match status" value="1"/>
</dbReference>
<dbReference type="InterPro" id="IPR036388">
    <property type="entry name" value="WH-like_DNA-bd_sf"/>
</dbReference>
<protein>
    <submittedName>
        <fullName evidence="3">PadR family transcriptional regulator</fullName>
    </submittedName>
</protein>
<reference evidence="3 4" key="1">
    <citation type="submission" date="2019-09" db="EMBL/GenBank/DDBJ databases">
        <title>Phylogeny of genus Pseudoclavibacter and closely related genus.</title>
        <authorList>
            <person name="Li Y."/>
        </authorList>
    </citation>
    <scope>NUCLEOTIDE SEQUENCE [LARGE SCALE GENOMIC DNA]</scope>
    <source>
        <strain evidence="3 4">DSM 23821</strain>
    </source>
</reference>
<evidence type="ECO:0000313" key="3">
    <source>
        <dbReference type="EMBL" id="KAB1654072.1"/>
    </source>
</evidence>
<dbReference type="InterPro" id="IPR018309">
    <property type="entry name" value="Tscrpt_reg_PadR_C"/>
</dbReference>
<keyword evidence="4" id="KW-1185">Reference proteome</keyword>
<dbReference type="PANTHER" id="PTHR43252">
    <property type="entry name" value="TRANSCRIPTIONAL REGULATOR YQJI"/>
    <property type="match status" value="1"/>
</dbReference>
<comment type="caution">
    <text evidence="3">The sequence shown here is derived from an EMBL/GenBank/DDBJ whole genome shotgun (WGS) entry which is preliminary data.</text>
</comment>
<dbReference type="AlphaFoldDB" id="A0A7J5BNS4"/>
<dbReference type="EMBL" id="WBJZ01000020">
    <property type="protein sequence ID" value="KAB1654072.1"/>
    <property type="molecule type" value="Genomic_DNA"/>
</dbReference>
<dbReference type="PANTHER" id="PTHR43252:SF6">
    <property type="entry name" value="NEGATIVE TRANSCRIPTION REGULATOR PADR"/>
    <property type="match status" value="1"/>
</dbReference>
<evidence type="ECO:0000313" key="4">
    <source>
        <dbReference type="Proteomes" id="UP000467240"/>
    </source>
</evidence>
<sequence length="183" mass="20371">MELRHAILGLLSIRPLSGYDLGTAFAGSVSHFWHADRSQIYRTLERMAEQGLIETERIAQETRPDRKVHSLTASGREVLHDWLASPLDPERPKEPFLARLFFAAELDGEGWSRLLDERELAVRSELDELRRIDVVDDDLAHALRSATLRYGLAAAEAELAWIDETRTRLDAVASPGATGGGAS</sequence>
<evidence type="ECO:0000259" key="2">
    <source>
        <dbReference type="Pfam" id="PF10400"/>
    </source>
</evidence>
<dbReference type="Pfam" id="PF10400">
    <property type="entry name" value="Vir_act_alpha_C"/>
    <property type="match status" value="1"/>
</dbReference>
<dbReference type="InterPro" id="IPR036390">
    <property type="entry name" value="WH_DNA-bd_sf"/>
</dbReference>
<name>A0A7J5BNS4_9MICO</name>
<feature type="domain" description="Transcription regulator PadR C-terminal" evidence="2">
    <location>
        <begin position="93"/>
        <end position="170"/>
    </location>
</feature>
<gene>
    <name evidence="3" type="ORF">F8O01_14250</name>
</gene>
<feature type="domain" description="Transcription regulator PadR N-terminal" evidence="1">
    <location>
        <begin position="7"/>
        <end position="80"/>
    </location>
</feature>
<dbReference type="Proteomes" id="UP000467240">
    <property type="component" value="Unassembled WGS sequence"/>
</dbReference>
<organism evidence="3 4">
    <name type="scientific">Pseudoclavibacter chungangensis</name>
    <dbReference type="NCBI Taxonomy" id="587635"/>
    <lineage>
        <taxon>Bacteria</taxon>
        <taxon>Bacillati</taxon>
        <taxon>Actinomycetota</taxon>
        <taxon>Actinomycetes</taxon>
        <taxon>Micrococcales</taxon>
        <taxon>Microbacteriaceae</taxon>
        <taxon>Pseudoclavibacter</taxon>
    </lineage>
</organism>
<evidence type="ECO:0000259" key="1">
    <source>
        <dbReference type="Pfam" id="PF03551"/>
    </source>
</evidence>
<dbReference type="SUPFAM" id="SSF46785">
    <property type="entry name" value="Winged helix' DNA-binding domain"/>
    <property type="match status" value="1"/>
</dbReference>
<proteinExistence type="predicted"/>
<dbReference type="RefSeq" id="WP_158041622.1">
    <property type="nucleotide sequence ID" value="NZ_JACCFV010000001.1"/>
</dbReference>